<accession>A0A165P854</accession>
<dbReference type="AlphaFoldDB" id="A0A165P854"/>
<feature type="region of interest" description="Disordered" evidence="1">
    <location>
        <begin position="1"/>
        <end position="106"/>
    </location>
</feature>
<feature type="compositionally biased region" description="Basic and acidic residues" evidence="1">
    <location>
        <begin position="181"/>
        <end position="190"/>
    </location>
</feature>
<protein>
    <submittedName>
        <fullName evidence="2">Uncharacterized protein</fullName>
    </submittedName>
</protein>
<dbReference type="InParanoid" id="A0A165P854"/>
<gene>
    <name evidence="2" type="ORF">NEOLEDRAFT_1245101</name>
</gene>
<feature type="region of interest" description="Disordered" evidence="1">
    <location>
        <begin position="181"/>
        <end position="202"/>
    </location>
</feature>
<evidence type="ECO:0000256" key="1">
    <source>
        <dbReference type="SAM" id="MobiDB-lite"/>
    </source>
</evidence>
<sequence length="202" mass="22218">MQGSRGNYHYFPTGPDGVDDDDSDSPTLSDGDSFPRSRRPNHGSILARLKNRMVSPFGSIFSNPHSGPGYQSVRTSLNSVPSDGSGTLSSGTTQESLSSGSTCVSITASDSRPRSCTWFNDDELTQVDCDQQRLKEIKKGKRPEKPTDYDTLLADITQDRENDTLVQDDGEWVGLEHTVELSRRDRRPSDCHTPTAGEYSKV</sequence>
<keyword evidence="3" id="KW-1185">Reference proteome</keyword>
<evidence type="ECO:0000313" key="3">
    <source>
        <dbReference type="Proteomes" id="UP000076761"/>
    </source>
</evidence>
<dbReference type="EMBL" id="KV425617">
    <property type="protein sequence ID" value="KZT20656.1"/>
    <property type="molecule type" value="Genomic_DNA"/>
</dbReference>
<reference evidence="2 3" key="1">
    <citation type="journal article" date="2016" name="Mol. Biol. Evol.">
        <title>Comparative Genomics of Early-Diverging Mushroom-Forming Fungi Provides Insights into the Origins of Lignocellulose Decay Capabilities.</title>
        <authorList>
            <person name="Nagy L.G."/>
            <person name="Riley R."/>
            <person name="Tritt A."/>
            <person name="Adam C."/>
            <person name="Daum C."/>
            <person name="Floudas D."/>
            <person name="Sun H."/>
            <person name="Yadav J.S."/>
            <person name="Pangilinan J."/>
            <person name="Larsson K.H."/>
            <person name="Matsuura K."/>
            <person name="Barry K."/>
            <person name="Labutti K."/>
            <person name="Kuo R."/>
            <person name="Ohm R.A."/>
            <person name="Bhattacharya S.S."/>
            <person name="Shirouzu T."/>
            <person name="Yoshinaga Y."/>
            <person name="Martin F.M."/>
            <person name="Grigoriev I.V."/>
            <person name="Hibbett D.S."/>
        </authorList>
    </citation>
    <scope>NUCLEOTIDE SEQUENCE [LARGE SCALE GENOMIC DNA]</scope>
    <source>
        <strain evidence="2 3">HHB14362 ss-1</strain>
    </source>
</reference>
<name>A0A165P854_9AGAM</name>
<evidence type="ECO:0000313" key="2">
    <source>
        <dbReference type="EMBL" id="KZT20656.1"/>
    </source>
</evidence>
<dbReference type="Proteomes" id="UP000076761">
    <property type="component" value="Unassembled WGS sequence"/>
</dbReference>
<feature type="compositionally biased region" description="Low complexity" evidence="1">
    <location>
        <begin position="82"/>
        <end position="102"/>
    </location>
</feature>
<dbReference type="OrthoDB" id="2964597at2759"/>
<proteinExistence type="predicted"/>
<organism evidence="2 3">
    <name type="scientific">Neolentinus lepideus HHB14362 ss-1</name>
    <dbReference type="NCBI Taxonomy" id="1314782"/>
    <lineage>
        <taxon>Eukaryota</taxon>
        <taxon>Fungi</taxon>
        <taxon>Dikarya</taxon>
        <taxon>Basidiomycota</taxon>
        <taxon>Agaricomycotina</taxon>
        <taxon>Agaricomycetes</taxon>
        <taxon>Gloeophyllales</taxon>
        <taxon>Gloeophyllaceae</taxon>
        <taxon>Neolentinus</taxon>
    </lineage>
</organism>
<feature type="compositionally biased region" description="Polar residues" evidence="1">
    <location>
        <begin position="72"/>
        <end position="81"/>
    </location>
</feature>